<keyword evidence="2" id="KW-1185">Reference proteome</keyword>
<reference evidence="1 2" key="1">
    <citation type="submission" date="2021-06" db="EMBL/GenBank/DDBJ databases">
        <title>Caerostris extrusa draft genome.</title>
        <authorList>
            <person name="Kono N."/>
            <person name="Arakawa K."/>
        </authorList>
    </citation>
    <scope>NUCLEOTIDE SEQUENCE [LARGE SCALE GENOMIC DNA]</scope>
</reference>
<evidence type="ECO:0000313" key="1">
    <source>
        <dbReference type="EMBL" id="GIY99312.1"/>
    </source>
</evidence>
<evidence type="ECO:0000313" key="2">
    <source>
        <dbReference type="Proteomes" id="UP001054945"/>
    </source>
</evidence>
<name>A0AAV4XWC9_CAEEX</name>
<evidence type="ECO:0008006" key="3">
    <source>
        <dbReference type="Google" id="ProtNLM"/>
    </source>
</evidence>
<dbReference type="Proteomes" id="UP001054945">
    <property type="component" value="Unassembled WGS sequence"/>
</dbReference>
<comment type="caution">
    <text evidence="1">The sequence shown here is derived from an EMBL/GenBank/DDBJ whole genome shotgun (WGS) entry which is preliminary data.</text>
</comment>
<protein>
    <recommendedName>
        <fullName evidence="3">Secreted protein</fullName>
    </recommendedName>
</protein>
<dbReference type="PROSITE" id="PS51257">
    <property type="entry name" value="PROKAR_LIPOPROTEIN"/>
    <property type="match status" value="1"/>
</dbReference>
<proteinExistence type="predicted"/>
<dbReference type="AlphaFoldDB" id="A0AAV4XWC9"/>
<dbReference type="EMBL" id="BPLR01018409">
    <property type="protein sequence ID" value="GIY99312.1"/>
    <property type="molecule type" value="Genomic_DNA"/>
</dbReference>
<organism evidence="1 2">
    <name type="scientific">Caerostris extrusa</name>
    <name type="common">Bark spider</name>
    <name type="synonym">Caerostris bankana</name>
    <dbReference type="NCBI Taxonomy" id="172846"/>
    <lineage>
        <taxon>Eukaryota</taxon>
        <taxon>Metazoa</taxon>
        <taxon>Ecdysozoa</taxon>
        <taxon>Arthropoda</taxon>
        <taxon>Chelicerata</taxon>
        <taxon>Arachnida</taxon>
        <taxon>Araneae</taxon>
        <taxon>Araneomorphae</taxon>
        <taxon>Entelegynae</taxon>
        <taxon>Araneoidea</taxon>
        <taxon>Araneidae</taxon>
        <taxon>Caerostris</taxon>
    </lineage>
</organism>
<sequence>MNMCRPERVTFVVGIILVTGGVAVVYSCGDSLKHFLGFGRCVFPLRNVGSPEFQKNSRKNCTPLACTVRSDCCLQLSV</sequence>
<accession>A0AAV4XWC9</accession>
<gene>
    <name evidence="1" type="ORF">CEXT_609591</name>
</gene>